<dbReference type="AlphaFoldDB" id="A0A5B7SVW0"/>
<sequence>MKKNLRIYIIFFITFGLSSIQAQDSNKPNEDTSSFAGTKKTDPYFTVRFGDIIRKSPPRKITNTVGSPYLNKKFIKSKVFYDNEPVGDLFVRYNALYSELEVRRTLKDDSTLTLKADKKISVKYGAKELRFTTYINKKNETKNGYLSLISDGNNYKLFHKLSIKYVEGKAAANSMVNDVPSRYAHFDEFYYKQEGIDRIDQLSPRKGRLINQLKKEHKEIAKNFIKENSIDLDKEEDLITLFDFLNTLSRSKEVLNK</sequence>
<dbReference type="RefSeq" id="WP_138853420.1">
    <property type="nucleotide sequence ID" value="NZ_CP040710.1"/>
</dbReference>
<feature type="signal peptide" evidence="1">
    <location>
        <begin position="1"/>
        <end position="22"/>
    </location>
</feature>
<dbReference type="OrthoDB" id="1420518at2"/>
<keyword evidence="1" id="KW-0732">Signal</keyword>
<accession>A0A5B7SVW0</accession>
<organism evidence="2 3">
    <name type="scientific">Aggregatimonas sangjinii</name>
    <dbReference type="NCBI Taxonomy" id="2583587"/>
    <lineage>
        <taxon>Bacteria</taxon>
        <taxon>Pseudomonadati</taxon>
        <taxon>Bacteroidota</taxon>
        <taxon>Flavobacteriia</taxon>
        <taxon>Flavobacteriales</taxon>
        <taxon>Flavobacteriaceae</taxon>
        <taxon>Aggregatimonas</taxon>
    </lineage>
</organism>
<dbReference type="Proteomes" id="UP000310017">
    <property type="component" value="Chromosome"/>
</dbReference>
<protein>
    <submittedName>
        <fullName evidence="2">Uncharacterized protein</fullName>
    </submittedName>
</protein>
<dbReference type="EMBL" id="CP040710">
    <property type="protein sequence ID" value="QCX01081.1"/>
    <property type="molecule type" value="Genomic_DNA"/>
</dbReference>
<feature type="chain" id="PRO_5022982934" evidence="1">
    <location>
        <begin position="23"/>
        <end position="257"/>
    </location>
</feature>
<keyword evidence="3" id="KW-1185">Reference proteome</keyword>
<dbReference type="KEGG" id="asag:FGM00_13505"/>
<reference evidence="2 3" key="1">
    <citation type="submission" date="2019-05" db="EMBL/GenBank/DDBJ databases">
        <title>Genome sequencing of F202Z8.</title>
        <authorList>
            <person name="Kwon Y.M."/>
        </authorList>
    </citation>
    <scope>NUCLEOTIDE SEQUENCE [LARGE SCALE GENOMIC DNA]</scope>
    <source>
        <strain evidence="2 3">F202Z8</strain>
    </source>
</reference>
<name>A0A5B7SVW0_9FLAO</name>
<evidence type="ECO:0000313" key="3">
    <source>
        <dbReference type="Proteomes" id="UP000310017"/>
    </source>
</evidence>
<evidence type="ECO:0000256" key="1">
    <source>
        <dbReference type="SAM" id="SignalP"/>
    </source>
</evidence>
<gene>
    <name evidence="2" type="ORF">FGM00_13505</name>
</gene>
<proteinExistence type="predicted"/>
<evidence type="ECO:0000313" key="2">
    <source>
        <dbReference type="EMBL" id="QCX01081.1"/>
    </source>
</evidence>